<dbReference type="InterPro" id="IPR052897">
    <property type="entry name" value="Sec-Metab_Biosynth_Hydrolase"/>
</dbReference>
<evidence type="ECO:0000259" key="1">
    <source>
        <dbReference type="Pfam" id="PF12697"/>
    </source>
</evidence>
<dbReference type="PANTHER" id="PTHR37017:SF11">
    <property type="entry name" value="ESTERASE_LIPASE_THIOESTERASE DOMAIN-CONTAINING PROTEIN"/>
    <property type="match status" value="1"/>
</dbReference>
<dbReference type="Gene3D" id="3.40.50.1820">
    <property type="entry name" value="alpha/beta hydrolase"/>
    <property type="match status" value="1"/>
</dbReference>
<sequence length="255" mass="27929">MENIPSKNTENIPAQNKTFVLVHGAWAAPFAWDMVKEILTAAGNQVWAVQLPGHGNDNADPKTLHMDSYIQHVSDVITNIGKKVILVGHSLSGVVISGVAEQIPDLIEKLVFVAAYVPQNGQSAYAISLLDKQSLLGASLLVSDDQSEFDIKQEDIINIVCQDGAEDIQKLILDNYKSEPAAPFSDPVMLSDERFGKVTKYYIETLQDHGIGNDLQKEMIAAAHIKNVYELNAGHTPLLSRPYQLSGILQEIGQQ</sequence>
<accession>A0ABU1TEZ1</accession>
<dbReference type="InterPro" id="IPR029058">
    <property type="entry name" value="AB_hydrolase_fold"/>
</dbReference>
<dbReference type="EMBL" id="JAVDUU010000003">
    <property type="protein sequence ID" value="MDR6943889.1"/>
    <property type="molecule type" value="Genomic_DNA"/>
</dbReference>
<evidence type="ECO:0000313" key="2">
    <source>
        <dbReference type="EMBL" id="MDR6943889.1"/>
    </source>
</evidence>
<keyword evidence="3" id="KW-1185">Reference proteome</keyword>
<evidence type="ECO:0000313" key="3">
    <source>
        <dbReference type="Proteomes" id="UP001247620"/>
    </source>
</evidence>
<dbReference type="Proteomes" id="UP001247620">
    <property type="component" value="Unassembled WGS sequence"/>
</dbReference>
<protein>
    <submittedName>
        <fullName evidence="2">Pimeloyl-ACP methyl ester carboxylesterase</fullName>
    </submittedName>
</protein>
<reference evidence="2 3" key="1">
    <citation type="submission" date="2023-07" db="EMBL/GenBank/DDBJ databases">
        <title>Sorghum-associated microbial communities from plants grown in Nebraska, USA.</title>
        <authorList>
            <person name="Schachtman D."/>
        </authorList>
    </citation>
    <scope>NUCLEOTIDE SEQUENCE [LARGE SCALE GENOMIC DNA]</scope>
    <source>
        <strain evidence="2 3">3262</strain>
    </source>
</reference>
<dbReference type="Pfam" id="PF12697">
    <property type="entry name" value="Abhydrolase_6"/>
    <property type="match status" value="1"/>
</dbReference>
<organism evidence="2 3">
    <name type="scientific">Mucilaginibacter pocheonensis</name>
    <dbReference type="NCBI Taxonomy" id="398050"/>
    <lineage>
        <taxon>Bacteria</taxon>
        <taxon>Pseudomonadati</taxon>
        <taxon>Bacteroidota</taxon>
        <taxon>Sphingobacteriia</taxon>
        <taxon>Sphingobacteriales</taxon>
        <taxon>Sphingobacteriaceae</taxon>
        <taxon>Mucilaginibacter</taxon>
    </lineage>
</organism>
<name>A0ABU1TEZ1_9SPHI</name>
<dbReference type="SUPFAM" id="SSF53474">
    <property type="entry name" value="alpha/beta-Hydrolases"/>
    <property type="match status" value="1"/>
</dbReference>
<dbReference type="InterPro" id="IPR000073">
    <property type="entry name" value="AB_hydrolase_1"/>
</dbReference>
<gene>
    <name evidence="2" type="ORF">J2W55_003742</name>
</gene>
<proteinExistence type="predicted"/>
<dbReference type="RefSeq" id="WP_310098906.1">
    <property type="nucleotide sequence ID" value="NZ_JAVDUU010000003.1"/>
</dbReference>
<comment type="caution">
    <text evidence="2">The sequence shown here is derived from an EMBL/GenBank/DDBJ whole genome shotgun (WGS) entry which is preliminary data.</text>
</comment>
<feature type="domain" description="AB hydrolase-1" evidence="1">
    <location>
        <begin position="19"/>
        <end position="242"/>
    </location>
</feature>
<dbReference type="PANTHER" id="PTHR37017">
    <property type="entry name" value="AB HYDROLASE-1 DOMAIN-CONTAINING PROTEIN-RELATED"/>
    <property type="match status" value="1"/>
</dbReference>